<evidence type="ECO:0000259" key="1">
    <source>
        <dbReference type="Pfam" id="PF20283"/>
    </source>
</evidence>
<dbReference type="InterPro" id="IPR046913">
    <property type="entry name" value="ABC-3C_CTD7"/>
</dbReference>
<evidence type="ECO:0000313" key="3">
    <source>
        <dbReference type="Proteomes" id="UP000239687"/>
    </source>
</evidence>
<proteinExistence type="predicted"/>
<reference evidence="2 3" key="1">
    <citation type="submission" date="2018-02" db="EMBL/GenBank/DDBJ databases">
        <title>Draft genome sequencing of Pseudomonas frederiksbergensis 11-D3.</title>
        <authorList>
            <person name="Zheng B.-X."/>
        </authorList>
    </citation>
    <scope>NUCLEOTIDE SEQUENCE [LARGE SCALE GENOMIC DNA]</scope>
    <source>
        <strain evidence="2 3">11-D3</strain>
    </source>
</reference>
<accession>A0A2S8H3P5</accession>
<dbReference type="Proteomes" id="UP000239687">
    <property type="component" value="Unassembled WGS sequence"/>
</dbReference>
<gene>
    <name evidence="2" type="ORF">C5612_30445</name>
</gene>
<protein>
    <recommendedName>
        <fullName evidence="1">ABC-three component systems C-terminal domain-containing protein</fullName>
    </recommendedName>
</protein>
<name>A0A2S8H3P5_9PSED</name>
<dbReference type="RefSeq" id="WP_105348979.1">
    <property type="nucleotide sequence ID" value="NZ_PUIN01000024.1"/>
</dbReference>
<evidence type="ECO:0000313" key="2">
    <source>
        <dbReference type="EMBL" id="PQO96415.1"/>
    </source>
</evidence>
<dbReference type="EMBL" id="PUIN01000024">
    <property type="protein sequence ID" value="PQO96415.1"/>
    <property type="molecule type" value="Genomic_DNA"/>
</dbReference>
<organism evidence="2 3">
    <name type="scientific">Pseudomonas frederiksbergensis</name>
    <dbReference type="NCBI Taxonomy" id="104087"/>
    <lineage>
        <taxon>Bacteria</taxon>
        <taxon>Pseudomonadati</taxon>
        <taxon>Pseudomonadota</taxon>
        <taxon>Gammaproteobacteria</taxon>
        <taxon>Pseudomonadales</taxon>
        <taxon>Pseudomonadaceae</taxon>
        <taxon>Pseudomonas</taxon>
    </lineage>
</organism>
<feature type="domain" description="ABC-three component systems C-terminal" evidence="1">
    <location>
        <begin position="262"/>
        <end position="381"/>
    </location>
</feature>
<dbReference type="Pfam" id="PF20283">
    <property type="entry name" value="CTD7"/>
    <property type="match status" value="1"/>
</dbReference>
<comment type="caution">
    <text evidence="2">The sequence shown here is derived from an EMBL/GenBank/DDBJ whole genome shotgun (WGS) entry which is preliminary data.</text>
</comment>
<sequence>MQNKPVKSSAPGSYLGYSLQSTRMCLHLCQAPRGSVVALEVLDDVDVAHPDGFAVVEQSKSGLVSNPIANFAKDLWKTFSNWIDAIDSGAIDLTKTRFRLYVLQKKEGEYAHNLSYAHTEAKVREAVEEIRKAYFKEKPEGCKEYIEKFLAYDPDKLVKLVIAFELETGNDKLIDGIKDCLSISVPDVLLDDACHAAIGWVKNTSDELIKSKQYPAIPRSQFSDWMSNFNNRFSFNYLFKYTLPAPSNDEMEDSRSEVLTMMKQLELIEVEEDKFSEAMSDYLQAKTNKIRWAEQGLVYGNEFEDFKKRLLTKWSLLNKEIRMQFISSPELDRGQLLHLKCMTVDAKLNDVDAPEFFIRGTYQDCSNSKDVGWHPRYRELLDD</sequence>
<dbReference type="AlphaFoldDB" id="A0A2S8H3P5"/>